<keyword evidence="3" id="KW-1185">Reference proteome</keyword>
<feature type="chain" id="PRO_5040288753" evidence="1">
    <location>
        <begin position="18"/>
        <end position="319"/>
    </location>
</feature>
<comment type="caution">
    <text evidence="2">The sequence shown here is derived from an EMBL/GenBank/DDBJ whole genome shotgun (WGS) entry which is preliminary data.</text>
</comment>
<dbReference type="EMBL" id="PVQB02001124">
    <property type="protein sequence ID" value="KAF4332244.1"/>
    <property type="molecule type" value="Genomic_DNA"/>
</dbReference>
<dbReference type="AlphaFoldDB" id="A0A9P5A4S1"/>
<dbReference type="Proteomes" id="UP000730481">
    <property type="component" value="Unassembled WGS sequence"/>
</dbReference>
<keyword evidence="1" id="KW-0732">Signal</keyword>
<sequence>MISKILLLIGFLVAVLAQGDGSQSETHVTEVFNVKTGTEKGGCDNYNVNKWYSVSIRLLEDISHALKEAQEAFEKGVTDSQIQKHLWTFFRIDATDASSKPFVDEMKENLTSVQGELKETADGPDKPWIFCDGKYAEQKKWSDKALEPETGVPNADGKTIKQVFPELFPFWIDDIKQYRYAEENDYCFKANRKNMAGTDDNFQPNTITFCPMNWKEVKYKTIDDIPAVTEEGISIKQFTVEGLTFFHEVFHYALESINTPDVAYNLNQITGGEPLEDGTFITPDQAIANPESWTMFALAWKLGLRNPKFTFESSVSKSL</sequence>
<dbReference type="Gene3D" id="3.40.390.10">
    <property type="entry name" value="Collagenase (Catalytic Domain)"/>
    <property type="match status" value="1"/>
</dbReference>
<accession>A0A9P5A4S1</accession>
<feature type="signal peptide" evidence="1">
    <location>
        <begin position="1"/>
        <end position="17"/>
    </location>
</feature>
<gene>
    <name evidence="2" type="ORF">FBEOM_13964</name>
</gene>
<evidence type="ECO:0000313" key="3">
    <source>
        <dbReference type="Proteomes" id="UP000730481"/>
    </source>
</evidence>
<evidence type="ECO:0000313" key="2">
    <source>
        <dbReference type="EMBL" id="KAF4332244.1"/>
    </source>
</evidence>
<reference evidence="2" key="2">
    <citation type="submission" date="2020-02" db="EMBL/GenBank/DDBJ databases">
        <title>Identification and distribution of gene clusters putatively required for synthesis of sphingolipid metabolism inhibitors in phylogenetically diverse species of the filamentous fungus Fusarium.</title>
        <authorList>
            <person name="Kim H.-S."/>
            <person name="Busman M."/>
            <person name="Brown D.W."/>
            <person name="Divon H."/>
            <person name="Uhlig S."/>
            <person name="Proctor R.H."/>
        </authorList>
    </citation>
    <scope>NUCLEOTIDE SEQUENCE</scope>
    <source>
        <strain evidence="2">NRRL 25174</strain>
    </source>
</reference>
<organism evidence="2 3">
    <name type="scientific">Fusarium beomiforme</name>
    <dbReference type="NCBI Taxonomy" id="44412"/>
    <lineage>
        <taxon>Eukaryota</taxon>
        <taxon>Fungi</taxon>
        <taxon>Dikarya</taxon>
        <taxon>Ascomycota</taxon>
        <taxon>Pezizomycotina</taxon>
        <taxon>Sordariomycetes</taxon>
        <taxon>Hypocreomycetidae</taxon>
        <taxon>Hypocreales</taxon>
        <taxon>Nectriaceae</taxon>
        <taxon>Fusarium</taxon>
        <taxon>Fusarium burgessii species complex</taxon>
    </lineage>
</organism>
<protein>
    <submittedName>
        <fullName evidence="2">Uncharacterized protein</fullName>
    </submittedName>
</protein>
<proteinExistence type="predicted"/>
<name>A0A9P5A4S1_9HYPO</name>
<dbReference type="OrthoDB" id="4259138at2759"/>
<reference evidence="2" key="1">
    <citation type="journal article" date="2017" name="Mycologia">
        <title>Fusarium algeriense, sp. nov., a novel toxigenic crown rot pathogen of durum wheat from Algeria is nested in the Fusarium burgessii species complex.</title>
        <authorList>
            <person name="Laraba I."/>
            <person name="Keddad A."/>
            <person name="Boureghda H."/>
            <person name="Abdallah N."/>
            <person name="Vaughan M.M."/>
            <person name="Proctor R.H."/>
            <person name="Busman M."/>
            <person name="O'Donnell K."/>
        </authorList>
    </citation>
    <scope>NUCLEOTIDE SEQUENCE</scope>
    <source>
        <strain evidence="2">NRRL 25174</strain>
    </source>
</reference>
<evidence type="ECO:0000256" key="1">
    <source>
        <dbReference type="SAM" id="SignalP"/>
    </source>
</evidence>
<dbReference type="GO" id="GO:0008237">
    <property type="term" value="F:metallopeptidase activity"/>
    <property type="evidence" value="ECO:0007669"/>
    <property type="project" value="InterPro"/>
</dbReference>
<dbReference type="InterPro" id="IPR024079">
    <property type="entry name" value="MetalloPept_cat_dom_sf"/>
</dbReference>